<dbReference type="Gene3D" id="1.10.1790.10">
    <property type="entry name" value="PRD domain"/>
    <property type="match status" value="2"/>
</dbReference>
<dbReference type="InterPro" id="IPR036650">
    <property type="entry name" value="CAT_RNA-bd_dom_sf"/>
</dbReference>
<accession>A0A1L8SXR9</accession>
<keyword evidence="4" id="KW-1185">Reference proteome</keyword>
<dbReference type="InterPro" id="IPR050661">
    <property type="entry name" value="BglG_antiterminators"/>
</dbReference>
<dbReference type="STRING" id="319970.RV00_GL001276"/>
<dbReference type="PANTHER" id="PTHR30185:SF15">
    <property type="entry name" value="CRYPTIC BETA-GLUCOSIDE BGL OPERON ANTITERMINATOR"/>
    <property type="match status" value="1"/>
</dbReference>
<reference evidence="3 4" key="1">
    <citation type="submission" date="2014-12" db="EMBL/GenBank/DDBJ databases">
        <title>Draft genome sequences of 29 type strains of Enterococci.</title>
        <authorList>
            <person name="Zhong Z."/>
            <person name="Sun Z."/>
            <person name="Liu W."/>
            <person name="Zhang W."/>
            <person name="Zhang H."/>
        </authorList>
    </citation>
    <scope>NUCLEOTIDE SEQUENCE [LARGE SCALE GENOMIC DNA]</scope>
    <source>
        <strain evidence="3 4">DSM 22802</strain>
    </source>
</reference>
<dbReference type="SMART" id="SM01061">
    <property type="entry name" value="CAT_RBD"/>
    <property type="match status" value="1"/>
</dbReference>
<dbReference type="InterPro" id="IPR036634">
    <property type="entry name" value="PRD_sf"/>
</dbReference>
<feature type="domain" description="PRD" evidence="2">
    <location>
        <begin position="66"/>
        <end position="170"/>
    </location>
</feature>
<gene>
    <name evidence="3" type="ORF">RV00_GL001276</name>
</gene>
<evidence type="ECO:0000259" key="2">
    <source>
        <dbReference type="PROSITE" id="PS51372"/>
    </source>
</evidence>
<dbReference type="InterPro" id="IPR004341">
    <property type="entry name" value="CAT_RNA-bd_dom"/>
</dbReference>
<dbReference type="EMBL" id="JXKM01000002">
    <property type="protein sequence ID" value="OJG36831.1"/>
    <property type="molecule type" value="Genomic_DNA"/>
</dbReference>
<dbReference type="AlphaFoldDB" id="A0A1L8SXR9"/>
<name>A0A1L8SXR9_9ENTE</name>
<dbReference type="SUPFAM" id="SSF50151">
    <property type="entry name" value="SacY-like RNA-binding domain"/>
    <property type="match status" value="1"/>
</dbReference>
<evidence type="ECO:0000313" key="3">
    <source>
        <dbReference type="EMBL" id="OJG36831.1"/>
    </source>
</evidence>
<sequence>MYRIVKVLNNNVAIVRDGNDQQAVIMGAGITFHKKKGDLVNKEVVEKTFILRNQESQNNFSTLLKDIPLDFITTTYEIIEQAIKKFNYPVQEYIYVTLTDHIYLSYQNLNKGTYENTKLPDMRKDYPVEQKIGENALQLIREKLGIDFPQEEVSRIALHFINAKGTSVSGETDERIEKAIIDLVQHELAQSGIKRTNSNKNYYDRLMIHLNYFLERLLSDEGVQDSFSLNFEANLKQDYPAAYQIGNRIYELIGSQLGKTLNENERIYFTIHIQRLL</sequence>
<dbReference type="PROSITE" id="PS51372">
    <property type="entry name" value="PRD_2"/>
    <property type="match status" value="2"/>
</dbReference>
<dbReference type="GO" id="GO:0003723">
    <property type="term" value="F:RNA binding"/>
    <property type="evidence" value="ECO:0007669"/>
    <property type="project" value="InterPro"/>
</dbReference>
<evidence type="ECO:0000256" key="1">
    <source>
        <dbReference type="ARBA" id="ARBA00022737"/>
    </source>
</evidence>
<organism evidence="3 4">
    <name type="scientific">Enterococcus devriesei</name>
    <dbReference type="NCBI Taxonomy" id="319970"/>
    <lineage>
        <taxon>Bacteria</taxon>
        <taxon>Bacillati</taxon>
        <taxon>Bacillota</taxon>
        <taxon>Bacilli</taxon>
        <taxon>Lactobacillales</taxon>
        <taxon>Enterococcaceae</taxon>
        <taxon>Enterococcus</taxon>
    </lineage>
</organism>
<comment type="caution">
    <text evidence="3">The sequence shown here is derived from an EMBL/GenBank/DDBJ whole genome shotgun (WGS) entry which is preliminary data.</text>
</comment>
<dbReference type="PANTHER" id="PTHR30185">
    <property type="entry name" value="CRYPTIC BETA-GLUCOSIDE BGL OPERON ANTITERMINATOR"/>
    <property type="match status" value="1"/>
</dbReference>
<dbReference type="Pfam" id="PF00874">
    <property type="entry name" value="PRD"/>
    <property type="match status" value="2"/>
</dbReference>
<dbReference type="Pfam" id="PF03123">
    <property type="entry name" value="CAT_RBD"/>
    <property type="match status" value="1"/>
</dbReference>
<dbReference type="GO" id="GO:0006355">
    <property type="term" value="P:regulation of DNA-templated transcription"/>
    <property type="evidence" value="ECO:0007669"/>
    <property type="project" value="InterPro"/>
</dbReference>
<keyword evidence="1" id="KW-0677">Repeat</keyword>
<dbReference type="InterPro" id="IPR011608">
    <property type="entry name" value="PRD"/>
</dbReference>
<dbReference type="RefSeq" id="WP_071861249.1">
    <property type="nucleotide sequence ID" value="NZ_JBHLVS010000012.1"/>
</dbReference>
<dbReference type="OrthoDB" id="9813552at2"/>
<dbReference type="Proteomes" id="UP000183700">
    <property type="component" value="Unassembled WGS sequence"/>
</dbReference>
<proteinExistence type="predicted"/>
<feature type="domain" description="PRD" evidence="2">
    <location>
        <begin position="171"/>
        <end position="277"/>
    </location>
</feature>
<dbReference type="SUPFAM" id="SSF63520">
    <property type="entry name" value="PTS-regulatory domain, PRD"/>
    <property type="match status" value="2"/>
</dbReference>
<dbReference type="Gene3D" id="2.30.24.10">
    <property type="entry name" value="CAT RNA-binding domain"/>
    <property type="match status" value="1"/>
</dbReference>
<evidence type="ECO:0000313" key="4">
    <source>
        <dbReference type="Proteomes" id="UP000183700"/>
    </source>
</evidence>
<protein>
    <recommendedName>
        <fullName evidence="2">PRD domain-containing protein</fullName>
    </recommendedName>
</protein>